<dbReference type="PANTHER" id="PTHR24054">
    <property type="entry name" value="CASEIN KINASE II SUBUNIT ALPHA"/>
    <property type="match status" value="1"/>
</dbReference>
<gene>
    <name evidence="13" type="ORF">IV203_021202</name>
</gene>
<proteinExistence type="predicted"/>
<feature type="region of interest" description="Disordered" evidence="11">
    <location>
        <begin position="195"/>
        <end position="219"/>
    </location>
</feature>
<feature type="compositionally biased region" description="Basic and acidic residues" evidence="11">
    <location>
        <begin position="195"/>
        <end position="215"/>
    </location>
</feature>
<dbReference type="OrthoDB" id="43790at2759"/>
<dbReference type="GO" id="GO:0031981">
    <property type="term" value="C:nuclear lumen"/>
    <property type="evidence" value="ECO:0007669"/>
    <property type="project" value="UniProtKB-ARBA"/>
</dbReference>
<evidence type="ECO:0000259" key="12">
    <source>
        <dbReference type="PROSITE" id="PS50011"/>
    </source>
</evidence>
<dbReference type="Pfam" id="PF00069">
    <property type="entry name" value="Pkinase"/>
    <property type="match status" value="1"/>
</dbReference>
<dbReference type="PROSITE" id="PS00108">
    <property type="entry name" value="PROTEIN_KINASE_ST"/>
    <property type="match status" value="1"/>
</dbReference>
<reference evidence="13" key="2">
    <citation type="submission" date="2021-04" db="EMBL/GenBank/DDBJ databases">
        <authorList>
            <person name="Podell S."/>
        </authorList>
    </citation>
    <scope>NUCLEOTIDE SEQUENCE</scope>
    <source>
        <strain evidence="13">Hildebrandi</strain>
    </source>
</reference>
<keyword evidence="14" id="KW-1185">Reference proteome</keyword>
<dbReference type="PROSITE" id="PS50011">
    <property type="entry name" value="PROTEIN_KINASE_DOM"/>
    <property type="match status" value="1"/>
</dbReference>
<dbReference type="Pfam" id="PF03942">
    <property type="entry name" value="DTW"/>
    <property type="match status" value="1"/>
</dbReference>
<dbReference type="GO" id="GO:0006357">
    <property type="term" value="P:regulation of transcription by RNA polymerase II"/>
    <property type="evidence" value="ECO:0007669"/>
    <property type="project" value="UniProtKB-ARBA"/>
</dbReference>
<evidence type="ECO:0000256" key="5">
    <source>
        <dbReference type="ARBA" id="ARBA00022741"/>
    </source>
</evidence>
<dbReference type="InterPro" id="IPR008271">
    <property type="entry name" value="Ser/Thr_kinase_AS"/>
</dbReference>
<name>A0A9K3PD21_9STRA</name>
<dbReference type="CDD" id="cd14132">
    <property type="entry name" value="STKc_CK2_alpha"/>
    <property type="match status" value="1"/>
</dbReference>
<dbReference type="GO" id="GO:0005956">
    <property type="term" value="C:protein kinase CK2 complex"/>
    <property type="evidence" value="ECO:0007669"/>
    <property type="project" value="TreeGrafter"/>
</dbReference>
<evidence type="ECO:0000256" key="9">
    <source>
        <dbReference type="ARBA" id="ARBA00048679"/>
    </source>
</evidence>
<feature type="domain" description="Protein kinase" evidence="12">
    <location>
        <begin position="464"/>
        <end position="821"/>
    </location>
</feature>
<sequence>MNDGLSTTVSSLDDGQVVVAATAASSPSTAPEQHEISPSNLSSQSSSKPDESIARKRHEQSETPSSRRQVCSRCHRPTPQACICEALPKQRIQLSATEIVILQHPLEIKQHKATANRSVPILDLCLSDDSLHLCVGRRLGEDINENIRKKLNDDPFYQPVLVFPKLNTDVTPTNDDGETKEKEIYSLNGMINKLKQDRADQKRQNDNVTDAHDSSSDSVFASPPTKKILLLVLDATWKYAREMHMANQKYRQYPQNMYQVALEENDLVFQGLAYQTRRFEIRGKVSATGSKKAAHEEDVTTTWMCTAECVSLIVSRLEEELGTQSTSAQELHETLMKPLDAMVGKWKAFLTSPKTRKHDLERGISKKEKRKRRQLQQQQQQEQQQLPSMPQSRRKQTSLCLPTAQTILAVMLWIHCAGQITWTIFVRAERAYPLGCSYQNRSYYDFKNTAFPPAGVPIKSTSDYLLVRRLGAGKFSDVFEAVDVQLERIKSLSRPSSHTDIDPDTMVVLKCLKPVAEQKIKREILVLQHASNLPNLARLLAIVVPPEYFSSPSPTTVSPPLDDSTSTISSSSSTTLPNYVTTTTKKSQIPAMPTLVLEHAHGDWLCHPTNKLGGPQNFLSEDEIRFFIFHLLVALDSLHACGIMHRDVKPRNVLIDRAKKTLMLIDLGLADFFFAGDHRYNVRVASRHYKSPELLLGYEQYGTALDLWGVGCILAGLLLRKEPFFRGRDNLDQLATIIAVLGTANLHLYMAKYQIEMTPDIRMVIAKVTKEGGGAKIPWSSLLHDASFTPSLEGLDLLAKLLQYDHDHRLTAKEAMQHPFFDPVRFSIEQELLERQKRLVRTHPRTK</sequence>
<evidence type="ECO:0000256" key="8">
    <source>
        <dbReference type="ARBA" id="ARBA00047899"/>
    </source>
</evidence>
<comment type="catalytic activity">
    <reaction evidence="10">
        <text>a uridine in tRNA + S-adenosyl-L-methionine = a 3-[(3S)-3-amino-3-carboxypropyl]uridine in tRNA + S-methyl-5'-thioadenosine + H(+)</text>
        <dbReference type="Rhea" id="RHEA:62432"/>
        <dbReference type="Rhea" id="RHEA-COMP:13339"/>
        <dbReference type="Rhea" id="RHEA-COMP:16092"/>
        <dbReference type="ChEBI" id="CHEBI:15378"/>
        <dbReference type="ChEBI" id="CHEBI:17509"/>
        <dbReference type="ChEBI" id="CHEBI:59789"/>
        <dbReference type="ChEBI" id="CHEBI:65315"/>
        <dbReference type="ChEBI" id="CHEBI:82930"/>
        <dbReference type="EC" id="2.5.1.25"/>
    </reaction>
</comment>
<keyword evidence="1" id="KW-0723">Serine/threonine-protein kinase</keyword>
<comment type="caution">
    <text evidence="13">The sequence shown here is derived from an EMBL/GenBank/DDBJ whole genome shotgun (WGS) entry which is preliminary data.</text>
</comment>
<accession>A0A9K3PD21</accession>
<protein>
    <submittedName>
        <fullName evidence="13">Serine/threonine kinase</fullName>
    </submittedName>
</protein>
<dbReference type="FunFam" id="1.10.510.10:FF:000459">
    <property type="entry name" value="Casein kinase II subunit alpha"/>
    <property type="match status" value="1"/>
</dbReference>
<dbReference type="GO" id="GO:0051726">
    <property type="term" value="P:regulation of cell cycle"/>
    <property type="evidence" value="ECO:0007669"/>
    <property type="project" value="TreeGrafter"/>
</dbReference>
<evidence type="ECO:0000256" key="3">
    <source>
        <dbReference type="ARBA" id="ARBA00022691"/>
    </source>
</evidence>
<dbReference type="GO" id="GO:0004674">
    <property type="term" value="F:protein serine/threonine kinase activity"/>
    <property type="evidence" value="ECO:0007669"/>
    <property type="project" value="UniProtKB-KW"/>
</dbReference>
<dbReference type="PANTHER" id="PTHR24054:SF0">
    <property type="entry name" value="CASEIN KINASE II SUBUNIT ALPHA"/>
    <property type="match status" value="1"/>
</dbReference>
<dbReference type="InterPro" id="IPR000719">
    <property type="entry name" value="Prot_kinase_dom"/>
</dbReference>
<dbReference type="SMART" id="SM00220">
    <property type="entry name" value="S_TKc"/>
    <property type="match status" value="1"/>
</dbReference>
<dbReference type="InterPro" id="IPR005636">
    <property type="entry name" value="DTW"/>
</dbReference>
<organism evidence="13 14">
    <name type="scientific">Nitzschia inconspicua</name>
    <dbReference type="NCBI Taxonomy" id="303405"/>
    <lineage>
        <taxon>Eukaryota</taxon>
        <taxon>Sar</taxon>
        <taxon>Stramenopiles</taxon>
        <taxon>Ochrophyta</taxon>
        <taxon>Bacillariophyta</taxon>
        <taxon>Bacillariophyceae</taxon>
        <taxon>Bacillariophycidae</taxon>
        <taxon>Bacillariales</taxon>
        <taxon>Bacillariaceae</taxon>
        <taxon>Nitzschia</taxon>
    </lineage>
</organism>
<dbReference type="InterPro" id="IPR045216">
    <property type="entry name" value="CK2_alpha"/>
</dbReference>
<keyword evidence="4" id="KW-0819">tRNA processing</keyword>
<evidence type="ECO:0000256" key="2">
    <source>
        <dbReference type="ARBA" id="ARBA00022679"/>
    </source>
</evidence>
<dbReference type="GO" id="GO:0005829">
    <property type="term" value="C:cytosol"/>
    <property type="evidence" value="ECO:0007669"/>
    <property type="project" value="TreeGrafter"/>
</dbReference>
<evidence type="ECO:0000256" key="10">
    <source>
        <dbReference type="ARBA" id="ARBA00048718"/>
    </source>
</evidence>
<keyword evidence="7" id="KW-0067">ATP-binding</keyword>
<reference evidence="13" key="1">
    <citation type="journal article" date="2021" name="Sci. Rep.">
        <title>Diploid genomic architecture of Nitzschia inconspicua, an elite biomass production diatom.</title>
        <authorList>
            <person name="Oliver A."/>
            <person name="Podell S."/>
            <person name="Pinowska A."/>
            <person name="Traller J.C."/>
            <person name="Smith S.R."/>
            <person name="McClure R."/>
            <person name="Beliaev A."/>
            <person name="Bohutskyi P."/>
            <person name="Hill E.A."/>
            <person name="Rabines A."/>
            <person name="Zheng H."/>
            <person name="Allen L.Z."/>
            <person name="Kuo A."/>
            <person name="Grigoriev I.V."/>
            <person name="Allen A.E."/>
            <person name="Hazlebeck D."/>
            <person name="Allen E.E."/>
        </authorList>
    </citation>
    <scope>NUCLEOTIDE SEQUENCE</scope>
    <source>
        <strain evidence="13">Hildebrandi</strain>
    </source>
</reference>
<feature type="region of interest" description="Disordered" evidence="11">
    <location>
        <begin position="20"/>
        <end position="72"/>
    </location>
</feature>
<dbReference type="EMBL" id="JAGRRH010000024">
    <property type="protein sequence ID" value="KAG7343257.1"/>
    <property type="molecule type" value="Genomic_DNA"/>
</dbReference>
<feature type="region of interest" description="Disordered" evidence="11">
    <location>
        <begin position="553"/>
        <end position="577"/>
    </location>
</feature>
<keyword evidence="2" id="KW-0808">Transferase</keyword>
<dbReference type="AlphaFoldDB" id="A0A9K3PD21"/>
<feature type="region of interest" description="Disordered" evidence="11">
    <location>
        <begin position="354"/>
        <end position="395"/>
    </location>
</feature>
<dbReference type="GO" id="GO:0005524">
    <property type="term" value="F:ATP binding"/>
    <property type="evidence" value="ECO:0007669"/>
    <property type="project" value="UniProtKB-KW"/>
</dbReference>
<evidence type="ECO:0000256" key="11">
    <source>
        <dbReference type="SAM" id="MobiDB-lite"/>
    </source>
</evidence>
<comment type="catalytic activity">
    <reaction evidence="9">
        <text>L-seryl-[protein] + ATP = O-phospho-L-seryl-[protein] + ADP + H(+)</text>
        <dbReference type="Rhea" id="RHEA:17989"/>
        <dbReference type="Rhea" id="RHEA-COMP:9863"/>
        <dbReference type="Rhea" id="RHEA-COMP:11604"/>
        <dbReference type="ChEBI" id="CHEBI:15378"/>
        <dbReference type="ChEBI" id="CHEBI:29999"/>
        <dbReference type="ChEBI" id="CHEBI:30616"/>
        <dbReference type="ChEBI" id="CHEBI:83421"/>
        <dbReference type="ChEBI" id="CHEBI:456216"/>
        <dbReference type="EC" id="2.7.11.1"/>
    </reaction>
</comment>
<feature type="compositionally biased region" description="Low complexity" evidence="11">
    <location>
        <begin position="375"/>
        <end position="386"/>
    </location>
</feature>
<dbReference type="GO" id="GO:0008033">
    <property type="term" value="P:tRNA processing"/>
    <property type="evidence" value="ECO:0007669"/>
    <property type="project" value="UniProtKB-KW"/>
</dbReference>
<evidence type="ECO:0000256" key="1">
    <source>
        <dbReference type="ARBA" id="ARBA00022527"/>
    </source>
</evidence>
<evidence type="ECO:0000313" key="13">
    <source>
        <dbReference type="EMBL" id="KAG7343257.1"/>
    </source>
</evidence>
<comment type="catalytic activity">
    <reaction evidence="8">
        <text>L-threonyl-[protein] + ATP = O-phospho-L-threonyl-[protein] + ADP + H(+)</text>
        <dbReference type="Rhea" id="RHEA:46608"/>
        <dbReference type="Rhea" id="RHEA-COMP:11060"/>
        <dbReference type="Rhea" id="RHEA-COMP:11605"/>
        <dbReference type="ChEBI" id="CHEBI:15378"/>
        <dbReference type="ChEBI" id="CHEBI:30013"/>
        <dbReference type="ChEBI" id="CHEBI:30616"/>
        <dbReference type="ChEBI" id="CHEBI:61977"/>
        <dbReference type="ChEBI" id="CHEBI:456216"/>
        <dbReference type="EC" id="2.7.11.1"/>
    </reaction>
</comment>
<keyword evidence="5" id="KW-0547">Nucleotide-binding</keyword>
<evidence type="ECO:0000256" key="7">
    <source>
        <dbReference type="ARBA" id="ARBA00022840"/>
    </source>
</evidence>
<keyword evidence="6 13" id="KW-0418">Kinase</keyword>
<keyword evidence="3" id="KW-0949">S-adenosyl-L-methionine</keyword>
<feature type="compositionally biased region" description="Low complexity" evidence="11">
    <location>
        <begin position="553"/>
        <end position="575"/>
    </location>
</feature>
<evidence type="ECO:0000256" key="4">
    <source>
        <dbReference type="ARBA" id="ARBA00022694"/>
    </source>
</evidence>
<evidence type="ECO:0000313" key="14">
    <source>
        <dbReference type="Proteomes" id="UP000693970"/>
    </source>
</evidence>
<feature type="compositionally biased region" description="Low complexity" evidence="11">
    <location>
        <begin position="20"/>
        <end position="47"/>
    </location>
</feature>
<dbReference type="Proteomes" id="UP000693970">
    <property type="component" value="Unassembled WGS sequence"/>
</dbReference>
<evidence type="ECO:0000256" key="6">
    <source>
        <dbReference type="ARBA" id="ARBA00022777"/>
    </source>
</evidence>
<dbReference type="GO" id="GO:0016432">
    <property type="term" value="F:tRNA-uridine aminocarboxypropyltransferase activity"/>
    <property type="evidence" value="ECO:0007669"/>
    <property type="project" value="UniProtKB-EC"/>
</dbReference>
<dbReference type="SMART" id="SM01144">
    <property type="entry name" value="DTW"/>
    <property type="match status" value="1"/>
</dbReference>